<organism evidence="2 3">
    <name type="scientific">Dictyocaulus viviparus</name>
    <name type="common">Bovine lungworm</name>
    <dbReference type="NCBI Taxonomy" id="29172"/>
    <lineage>
        <taxon>Eukaryota</taxon>
        <taxon>Metazoa</taxon>
        <taxon>Ecdysozoa</taxon>
        <taxon>Nematoda</taxon>
        <taxon>Chromadorea</taxon>
        <taxon>Rhabditida</taxon>
        <taxon>Rhabditina</taxon>
        <taxon>Rhabditomorpha</taxon>
        <taxon>Strongyloidea</taxon>
        <taxon>Metastrongylidae</taxon>
        <taxon>Dictyocaulus</taxon>
    </lineage>
</organism>
<dbReference type="AlphaFoldDB" id="A0A0D8XE45"/>
<protein>
    <recommendedName>
        <fullName evidence="1">SCP domain-containing protein</fullName>
    </recommendedName>
</protein>
<dbReference type="OrthoDB" id="414826at2759"/>
<evidence type="ECO:0000313" key="3">
    <source>
        <dbReference type="Proteomes" id="UP000053766"/>
    </source>
</evidence>
<dbReference type="InterPro" id="IPR014044">
    <property type="entry name" value="CAP_dom"/>
</dbReference>
<reference evidence="2 3" key="1">
    <citation type="submission" date="2013-11" db="EMBL/GenBank/DDBJ databases">
        <title>Draft genome of the bovine lungworm Dictyocaulus viviparus.</title>
        <authorList>
            <person name="Mitreva M."/>
        </authorList>
    </citation>
    <scope>NUCLEOTIDE SEQUENCE [LARGE SCALE GENOMIC DNA]</scope>
    <source>
        <strain evidence="2 3">HannoverDv2000</strain>
    </source>
</reference>
<dbReference type="Gene3D" id="3.40.33.10">
    <property type="entry name" value="CAP"/>
    <property type="match status" value="1"/>
</dbReference>
<gene>
    <name evidence="2" type="ORF">DICVIV_11096</name>
</gene>
<evidence type="ECO:0000313" key="2">
    <source>
        <dbReference type="EMBL" id="KJH42915.1"/>
    </source>
</evidence>
<feature type="domain" description="SCP" evidence="1">
    <location>
        <begin position="7"/>
        <end position="90"/>
    </location>
</feature>
<dbReference type="Proteomes" id="UP000053766">
    <property type="component" value="Unassembled WGS sequence"/>
</dbReference>
<reference evidence="3" key="2">
    <citation type="journal article" date="2016" name="Sci. Rep.">
        <title>Dictyocaulus viviparus genome, variome and transcriptome elucidate lungworm biology and support future intervention.</title>
        <authorList>
            <person name="McNulty S.N."/>
            <person name="Strube C."/>
            <person name="Rosa B.A."/>
            <person name="Martin J.C."/>
            <person name="Tyagi R."/>
            <person name="Choi Y.J."/>
            <person name="Wang Q."/>
            <person name="Hallsworth Pepin K."/>
            <person name="Zhang X."/>
            <person name="Ozersky P."/>
            <person name="Wilson R.K."/>
            <person name="Sternberg P.W."/>
            <person name="Gasser R.B."/>
            <person name="Mitreva M."/>
        </authorList>
    </citation>
    <scope>NUCLEOTIDE SEQUENCE [LARGE SCALE GENOMIC DNA]</scope>
    <source>
        <strain evidence="3">HannoverDv2000</strain>
    </source>
</reference>
<proteinExistence type="predicted"/>
<accession>A0A0D8XE45</accession>
<sequence>MVKCVANRTGNSENNDQAVNNWWNTARKDGALVNLTPTAENREMVPFLQMANGETNKVGCAYHVCNEEEYGFSEEHGYDQKAFVLFVCTYGDPQIKVGSPIYTEGPPCDSCKDRCIFNHALCDTKIA</sequence>
<dbReference type="Pfam" id="PF00188">
    <property type="entry name" value="CAP"/>
    <property type="match status" value="1"/>
</dbReference>
<evidence type="ECO:0000259" key="1">
    <source>
        <dbReference type="Pfam" id="PF00188"/>
    </source>
</evidence>
<name>A0A0D8XE45_DICVI</name>
<dbReference type="InterPro" id="IPR035940">
    <property type="entry name" value="CAP_sf"/>
</dbReference>
<dbReference type="EMBL" id="KN716611">
    <property type="protein sequence ID" value="KJH42915.1"/>
    <property type="molecule type" value="Genomic_DNA"/>
</dbReference>
<dbReference type="SUPFAM" id="SSF55797">
    <property type="entry name" value="PR-1-like"/>
    <property type="match status" value="1"/>
</dbReference>
<keyword evidence="3" id="KW-1185">Reference proteome</keyword>